<sequence>MICSACNNAIEGEEDYLSCTRCDKLYHLICTGLQAPKNVTNIWVCPECQCANKRGGDNSFTPVGPSQDPNVTLRRKAMTNSPLFEYNERSDLICEMNALRSEMSGLKELLTKALSLVSSHEDKLQKYALQVEQLNKRLEKYENSSLNNKYVTQTQPKTSIATTAVGTNIGKRNEKVTKMDIAQITSPNLITNFEPSPMDLAGTQKTAKGSESTPTAVQNNDDNTETEWKLVKRRNPRRPTPLHGSADPAVINLKAVETRKFLHLWNMASGIEDVRQYVNQLCPTGTNTVEELTPRGDYKSYKVGIAAEYWDTCYCNDVWPMNAKIKPWVHLRRPTRTIRTGGGVSGASNVSQQQSFRGTISSQS</sequence>
<dbReference type="InterPro" id="IPR013083">
    <property type="entry name" value="Znf_RING/FYVE/PHD"/>
</dbReference>
<keyword evidence="1" id="KW-0479">Metal-binding</keyword>
<feature type="region of interest" description="Disordered" evidence="6">
    <location>
        <begin position="340"/>
        <end position="364"/>
    </location>
</feature>
<dbReference type="AlphaFoldDB" id="A0A9P0N5U8"/>
<dbReference type="Proteomes" id="UP001153321">
    <property type="component" value="Chromosome 28"/>
</dbReference>
<evidence type="ECO:0000256" key="3">
    <source>
        <dbReference type="ARBA" id="ARBA00022833"/>
    </source>
</evidence>
<keyword evidence="5" id="KW-0175">Coiled coil</keyword>
<evidence type="ECO:0000256" key="4">
    <source>
        <dbReference type="PROSITE-ProRule" id="PRU00146"/>
    </source>
</evidence>
<evidence type="ECO:0000256" key="5">
    <source>
        <dbReference type="SAM" id="Coils"/>
    </source>
</evidence>
<dbReference type="SUPFAM" id="SSF57903">
    <property type="entry name" value="FYVE/PHD zinc finger"/>
    <property type="match status" value="1"/>
</dbReference>
<feature type="region of interest" description="Disordered" evidence="6">
    <location>
        <begin position="203"/>
        <end position="224"/>
    </location>
</feature>
<organism evidence="8 9">
    <name type="scientific">Spodoptera littoralis</name>
    <name type="common">Egyptian cotton leafworm</name>
    <dbReference type="NCBI Taxonomy" id="7109"/>
    <lineage>
        <taxon>Eukaryota</taxon>
        <taxon>Metazoa</taxon>
        <taxon>Ecdysozoa</taxon>
        <taxon>Arthropoda</taxon>
        <taxon>Hexapoda</taxon>
        <taxon>Insecta</taxon>
        <taxon>Pterygota</taxon>
        <taxon>Neoptera</taxon>
        <taxon>Endopterygota</taxon>
        <taxon>Lepidoptera</taxon>
        <taxon>Glossata</taxon>
        <taxon>Ditrysia</taxon>
        <taxon>Noctuoidea</taxon>
        <taxon>Noctuidae</taxon>
        <taxon>Amphipyrinae</taxon>
        <taxon>Spodoptera</taxon>
    </lineage>
</organism>
<evidence type="ECO:0000259" key="7">
    <source>
        <dbReference type="PROSITE" id="PS50016"/>
    </source>
</evidence>
<reference evidence="8" key="1">
    <citation type="submission" date="2022-02" db="EMBL/GenBank/DDBJ databases">
        <authorList>
            <person name="King R."/>
        </authorList>
    </citation>
    <scope>NUCLEOTIDE SEQUENCE</scope>
</reference>
<dbReference type="Pfam" id="PF00628">
    <property type="entry name" value="PHD"/>
    <property type="match status" value="1"/>
</dbReference>
<name>A0A9P0N5U8_SPOLI</name>
<feature type="compositionally biased region" description="Polar residues" evidence="6">
    <location>
        <begin position="346"/>
        <end position="364"/>
    </location>
</feature>
<dbReference type="SMART" id="SM00249">
    <property type="entry name" value="PHD"/>
    <property type="match status" value="1"/>
</dbReference>
<evidence type="ECO:0000256" key="6">
    <source>
        <dbReference type="SAM" id="MobiDB-lite"/>
    </source>
</evidence>
<dbReference type="Gene3D" id="3.30.40.10">
    <property type="entry name" value="Zinc/RING finger domain, C3HC4 (zinc finger)"/>
    <property type="match status" value="1"/>
</dbReference>
<feature type="compositionally biased region" description="Polar residues" evidence="6">
    <location>
        <begin position="203"/>
        <end position="221"/>
    </location>
</feature>
<evidence type="ECO:0000256" key="2">
    <source>
        <dbReference type="ARBA" id="ARBA00022771"/>
    </source>
</evidence>
<evidence type="ECO:0000256" key="1">
    <source>
        <dbReference type="ARBA" id="ARBA00022723"/>
    </source>
</evidence>
<dbReference type="InterPro" id="IPR011011">
    <property type="entry name" value="Znf_FYVE_PHD"/>
</dbReference>
<feature type="coiled-coil region" evidence="5">
    <location>
        <begin position="117"/>
        <end position="144"/>
    </location>
</feature>
<dbReference type="GO" id="GO:0008270">
    <property type="term" value="F:zinc ion binding"/>
    <property type="evidence" value="ECO:0007669"/>
    <property type="project" value="UniProtKB-KW"/>
</dbReference>
<dbReference type="InterPro" id="IPR001965">
    <property type="entry name" value="Znf_PHD"/>
</dbReference>
<accession>A0A9P0N5U8</accession>
<evidence type="ECO:0000313" key="9">
    <source>
        <dbReference type="Proteomes" id="UP001153321"/>
    </source>
</evidence>
<proteinExistence type="predicted"/>
<dbReference type="PROSITE" id="PS50016">
    <property type="entry name" value="ZF_PHD_2"/>
    <property type="match status" value="1"/>
</dbReference>
<keyword evidence="2 4" id="KW-0863">Zinc-finger</keyword>
<protein>
    <recommendedName>
        <fullName evidence="7">PHD-type domain-containing protein</fullName>
    </recommendedName>
</protein>
<feature type="domain" description="PHD-type" evidence="7">
    <location>
        <begin position="1"/>
        <end position="51"/>
    </location>
</feature>
<dbReference type="PROSITE" id="PS01359">
    <property type="entry name" value="ZF_PHD_1"/>
    <property type="match status" value="1"/>
</dbReference>
<keyword evidence="3" id="KW-0862">Zinc</keyword>
<dbReference type="InterPro" id="IPR019786">
    <property type="entry name" value="Zinc_finger_PHD-type_CS"/>
</dbReference>
<gene>
    <name evidence="8" type="ORF">SPLIT_LOCUS7975</name>
</gene>
<dbReference type="InterPro" id="IPR019787">
    <property type="entry name" value="Znf_PHD-finger"/>
</dbReference>
<dbReference type="CDD" id="cd15489">
    <property type="entry name" value="PHD_SF"/>
    <property type="match status" value="1"/>
</dbReference>
<dbReference type="EMBL" id="LR824559">
    <property type="protein sequence ID" value="CAH1642619.1"/>
    <property type="molecule type" value="Genomic_DNA"/>
</dbReference>
<keyword evidence="9" id="KW-1185">Reference proteome</keyword>
<evidence type="ECO:0000313" key="8">
    <source>
        <dbReference type="EMBL" id="CAH1642619.1"/>
    </source>
</evidence>